<keyword evidence="3" id="KW-1185">Reference proteome</keyword>
<dbReference type="Proteomes" id="UP001431313">
    <property type="component" value="Unassembled WGS sequence"/>
</dbReference>
<dbReference type="Pfam" id="PF13560">
    <property type="entry name" value="HTH_31"/>
    <property type="match status" value="1"/>
</dbReference>
<dbReference type="PROSITE" id="PS50943">
    <property type="entry name" value="HTH_CROC1"/>
    <property type="match status" value="1"/>
</dbReference>
<dbReference type="EMBL" id="JANUGQ010000010">
    <property type="protein sequence ID" value="MCS0636769.1"/>
    <property type="molecule type" value="Genomic_DNA"/>
</dbReference>
<dbReference type="PANTHER" id="PTHR35010">
    <property type="entry name" value="BLL4672 PROTEIN-RELATED"/>
    <property type="match status" value="1"/>
</dbReference>
<comment type="caution">
    <text evidence="2">The sequence shown here is derived from an EMBL/GenBank/DDBJ whole genome shotgun (WGS) entry which is preliminary data.</text>
</comment>
<evidence type="ECO:0000313" key="2">
    <source>
        <dbReference type="EMBL" id="MCS0636769.1"/>
    </source>
</evidence>
<dbReference type="Pfam" id="PF17765">
    <property type="entry name" value="MLTR_LBD"/>
    <property type="match status" value="1"/>
</dbReference>
<sequence length="279" mass="30382">MDKTALGTLLRERRALIAPESLGLSRPTRQGRRAPGLSQAQIDQLLHRAPDTYGRLESGRYPNPPVQLLQDVAALLGLTEQEWTALWRYAAGQDPPRPLDTRSGEEVPGAWQEALDGMSHMAYVSDRSWNLLARNPRFDALFPGGTAPSNIMRWMAVDPAARNVLRDWETAWAPRLLPQLRSALAADPGDRTLAAIEREVLADPLAAPLYEESHAYVGLDGDERPVDHTLLGPGWVTLCAAHPMGAPGARMVIMIFRPGVRRGPAAVPALRAGAPGRPG</sequence>
<protein>
    <submittedName>
        <fullName evidence="2">Helix-turn-helix transcriptional regulator</fullName>
    </submittedName>
</protein>
<name>A0ABT2CJK1_9ACTN</name>
<dbReference type="CDD" id="cd00093">
    <property type="entry name" value="HTH_XRE"/>
    <property type="match status" value="1"/>
</dbReference>
<dbReference type="PANTHER" id="PTHR35010:SF2">
    <property type="entry name" value="BLL4672 PROTEIN"/>
    <property type="match status" value="1"/>
</dbReference>
<dbReference type="Gene3D" id="3.30.450.180">
    <property type="match status" value="1"/>
</dbReference>
<dbReference type="InterPro" id="IPR001387">
    <property type="entry name" value="Cro/C1-type_HTH"/>
</dbReference>
<proteinExistence type="predicted"/>
<dbReference type="InterPro" id="IPR041413">
    <property type="entry name" value="MLTR_LBD"/>
</dbReference>
<evidence type="ECO:0000259" key="1">
    <source>
        <dbReference type="PROSITE" id="PS50943"/>
    </source>
</evidence>
<organism evidence="2 3">
    <name type="scientific">Streptomyces pyxinae</name>
    <dbReference type="NCBI Taxonomy" id="2970734"/>
    <lineage>
        <taxon>Bacteria</taxon>
        <taxon>Bacillati</taxon>
        <taxon>Actinomycetota</taxon>
        <taxon>Actinomycetes</taxon>
        <taxon>Kitasatosporales</taxon>
        <taxon>Streptomycetaceae</taxon>
        <taxon>Streptomyces</taxon>
    </lineage>
</organism>
<evidence type="ECO:0000313" key="3">
    <source>
        <dbReference type="Proteomes" id="UP001431313"/>
    </source>
</evidence>
<accession>A0ABT2CJK1</accession>
<reference evidence="2" key="1">
    <citation type="submission" date="2022-08" db="EMBL/GenBank/DDBJ databases">
        <authorList>
            <person name="Somphong A."/>
            <person name="Phongsopitanun W."/>
        </authorList>
    </citation>
    <scope>NUCLEOTIDE SEQUENCE</scope>
    <source>
        <strain evidence="2">LP05-1</strain>
    </source>
</reference>
<dbReference type="InterPro" id="IPR010982">
    <property type="entry name" value="Lambda_DNA-bd_dom_sf"/>
</dbReference>
<dbReference type="RefSeq" id="WP_258788026.1">
    <property type="nucleotide sequence ID" value="NZ_JANUGQ010000010.1"/>
</dbReference>
<gene>
    <name evidence="2" type="ORF">NX801_14085</name>
</gene>
<feature type="domain" description="HTH cro/C1-type" evidence="1">
    <location>
        <begin position="52"/>
        <end position="83"/>
    </location>
</feature>
<dbReference type="SUPFAM" id="SSF47413">
    <property type="entry name" value="lambda repressor-like DNA-binding domains"/>
    <property type="match status" value="1"/>
</dbReference>
<dbReference type="Gene3D" id="1.10.260.40">
    <property type="entry name" value="lambda repressor-like DNA-binding domains"/>
    <property type="match status" value="1"/>
</dbReference>